<dbReference type="Proteomes" id="UP000291236">
    <property type="component" value="Chromosome"/>
</dbReference>
<dbReference type="InterPro" id="IPR001460">
    <property type="entry name" value="PCN-bd_Tpept"/>
</dbReference>
<evidence type="ECO:0000256" key="3">
    <source>
        <dbReference type="ARBA" id="ARBA00007090"/>
    </source>
</evidence>
<dbReference type="GO" id="GO:0008955">
    <property type="term" value="F:peptidoglycan glycosyltransferase activity"/>
    <property type="evidence" value="ECO:0007669"/>
    <property type="project" value="UniProtKB-EC"/>
</dbReference>
<dbReference type="RefSeq" id="WP_130610366.1">
    <property type="nucleotide sequence ID" value="NZ_AP019368.1"/>
</dbReference>
<keyword evidence="12" id="KW-0573">Peptidoglycan synthesis</keyword>
<evidence type="ECO:0000256" key="2">
    <source>
        <dbReference type="ARBA" id="ARBA00004752"/>
    </source>
</evidence>
<gene>
    <name evidence="24" type="ORF">JCM31447_22430</name>
</gene>
<dbReference type="KEGG" id="sbf:JCM31447_22430"/>
<dbReference type="UniPathway" id="UPA00219"/>
<keyword evidence="15" id="KW-0511">Multifunctional enzyme</keyword>
<dbReference type="GO" id="GO:0009252">
    <property type="term" value="P:peptidoglycan biosynthetic process"/>
    <property type="evidence" value="ECO:0007669"/>
    <property type="project" value="UniProtKB-UniPathway"/>
</dbReference>
<dbReference type="Pfam" id="PF00912">
    <property type="entry name" value="Transgly"/>
    <property type="match status" value="1"/>
</dbReference>
<keyword evidence="9 21" id="KW-0812">Transmembrane</keyword>
<dbReference type="Pfam" id="PF00905">
    <property type="entry name" value="Transpeptidase"/>
    <property type="match status" value="1"/>
</dbReference>
<feature type="domain" description="Penicillin-binding protein transpeptidase" evidence="22">
    <location>
        <begin position="479"/>
        <end position="773"/>
    </location>
</feature>
<evidence type="ECO:0000259" key="22">
    <source>
        <dbReference type="Pfam" id="PF00905"/>
    </source>
</evidence>
<evidence type="ECO:0000256" key="10">
    <source>
        <dbReference type="ARBA" id="ARBA00022801"/>
    </source>
</evidence>
<evidence type="ECO:0000256" key="7">
    <source>
        <dbReference type="ARBA" id="ARBA00022676"/>
    </source>
</evidence>
<evidence type="ECO:0000256" key="6">
    <source>
        <dbReference type="ARBA" id="ARBA00022670"/>
    </source>
</evidence>
<dbReference type="InterPro" id="IPR012338">
    <property type="entry name" value="Beta-lactam/transpept-like"/>
</dbReference>
<evidence type="ECO:0000256" key="20">
    <source>
        <dbReference type="SAM" id="MobiDB-lite"/>
    </source>
</evidence>
<sequence>MLRKYYDKLIQHVKENKYFISYFSTRKRKVIIFFLALFTFLFIYKIYKIDKSLPSIEKLANYEPALPTVLYSQDGLKIAELFEERRYPVLLSEMSPFLKNAFIAAEDAEFYSHKGLDIKGFLRAFYHFITFSNQRQGGSTITQQLAKNVLLTKERTITRKIKDILMARRIEQAFTKDKILELYLNTIYLGNGAYGVEAAAENYFKKSNLKLSLAEAALIAGLTPAPSTYDPTDNIDVAKIRQAYVLDRMLKKDMITHREYEKALNDKIVVYKAESLNNKIAPYFVAEVKKQLTNQLDIENIETSGLSIYTTLNSKIQIAAQTAIQNFSKQYEGRKGFKGPIKRHGEDFNDAITKLINSPVKEKNTETDTDVAIVTSIDDELRAVGIVTQKGIGLLLAEDISWALHAGRSKETDLESLNYILKVGDEIHVQKVNRDIPKRVNEGRKFINKLQTYLKKFNLTVSNRISRYTLTDSAGIEAACLVMDARTGDVLAMVGGENFNQTQFNRATQAERQVGSSVKPLYYSYAIDNGFSPASLIDSPLIDFDGWQPENYDGEETGRVTLRNSMAFSLNIPSIFLFHSIGATKISKQLNRFGFNWPASDLSLALGSGSSSLIKMVQAYSIFANQGKLTQAFYIQEVVDRKGKVIYSSKDKKIYASPINPQLVEDAPYLPGKVTNRQEEPSSLQMISPQAAFVTLDLLKAVVRIGTGIPVQGISHLVGGKTGTTNGNTDAWFMGVSAQLVAGVWVGYDDNSKTLGGGGTGSGMAAPIWKSLMLTAVKVYPQNENPKPPGIHEIRVDKETGEYSNTPNSINIYVIDGTEPGGIYSKNAFEDSQSEILNNSHLETKPDKDGELPDGVPNPRTSGSLKHKSINY</sequence>
<dbReference type="PANTHER" id="PTHR32282">
    <property type="entry name" value="BINDING PROTEIN TRANSPEPTIDASE, PUTATIVE-RELATED"/>
    <property type="match status" value="1"/>
</dbReference>
<dbReference type="GO" id="GO:0030288">
    <property type="term" value="C:outer membrane-bounded periplasmic space"/>
    <property type="evidence" value="ECO:0007669"/>
    <property type="project" value="TreeGrafter"/>
</dbReference>
<keyword evidence="25" id="KW-1185">Reference proteome</keyword>
<evidence type="ECO:0000256" key="13">
    <source>
        <dbReference type="ARBA" id="ARBA00022989"/>
    </source>
</evidence>
<keyword evidence="8" id="KW-0808">Transferase</keyword>
<evidence type="ECO:0000256" key="9">
    <source>
        <dbReference type="ARBA" id="ARBA00022692"/>
    </source>
</evidence>
<organism evidence="24 25">
    <name type="scientific">Fluviispira sanaruensis</name>
    <dbReference type="NCBI Taxonomy" id="2493639"/>
    <lineage>
        <taxon>Bacteria</taxon>
        <taxon>Pseudomonadati</taxon>
        <taxon>Bdellovibrionota</taxon>
        <taxon>Oligoflexia</taxon>
        <taxon>Silvanigrellales</taxon>
        <taxon>Silvanigrellaceae</taxon>
        <taxon>Fluviispira</taxon>
    </lineage>
</organism>
<feature type="region of interest" description="Disordered" evidence="20">
    <location>
        <begin position="838"/>
        <end position="872"/>
    </location>
</feature>
<comment type="similarity">
    <text evidence="3">In the C-terminal section; belongs to the transpeptidase family.</text>
</comment>
<dbReference type="AlphaFoldDB" id="A0A4P2VKG8"/>
<dbReference type="InterPro" id="IPR001264">
    <property type="entry name" value="Glyco_trans_51"/>
</dbReference>
<evidence type="ECO:0000256" key="1">
    <source>
        <dbReference type="ARBA" id="ARBA00004370"/>
    </source>
</evidence>
<keyword evidence="10" id="KW-0378">Hydrolase</keyword>
<evidence type="ECO:0000256" key="16">
    <source>
        <dbReference type="ARBA" id="ARBA00023316"/>
    </source>
</evidence>
<dbReference type="Gene3D" id="1.10.3810.10">
    <property type="entry name" value="Biosynthetic peptidoglycan transglycosylase-like"/>
    <property type="match status" value="1"/>
</dbReference>
<keyword evidence="16" id="KW-0961">Cell wall biogenesis/degradation</keyword>
<evidence type="ECO:0000256" key="21">
    <source>
        <dbReference type="SAM" id="Phobius"/>
    </source>
</evidence>
<feature type="transmembrane region" description="Helical" evidence="21">
    <location>
        <begin position="30"/>
        <end position="47"/>
    </location>
</feature>
<evidence type="ECO:0000256" key="11">
    <source>
        <dbReference type="ARBA" id="ARBA00022960"/>
    </source>
</evidence>
<evidence type="ECO:0000256" key="4">
    <source>
        <dbReference type="ARBA" id="ARBA00007739"/>
    </source>
</evidence>
<evidence type="ECO:0000256" key="5">
    <source>
        <dbReference type="ARBA" id="ARBA00022645"/>
    </source>
</evidence>
<dbReference type="OrthoDB" id="5287259at2"/>
<feature type="domain" description="Glycosyl transferase family 51" evidence="23">
    <location>
        <begin position="78"/>
        <end position="249"/>
    </location>
</feature>
<dbReference type="GO" id="GO:0071555">
    <property type="term" value="P:cell wall organization"/>
    <property type="evidence" value="ECO:0007669"/>
    <property type="project" value="UniProtKB-KW"/>
</dbReference>
<dbReference type="FunFam" id="1.10.3810.10:FF:000003">
    <property type="entry name" value="Penicillin-binding protein 1a"/>
    <property type="match status" value="1"/>
</dbReference>
<dbReference type="NCBIfam" id="TIGR02074">
    <property type="entry name" value="PBP_1a_fam"/>
    <property type="match status" value="1"/>
</dbReference>
<comment type="pathway">
    <text evidence="2">Cell wall biogenesis; peptidoglycan biosynthesis.</text>
</comment>
<evidence type="ECO:0000259" key="23">
    <source>
        <dbReference type="Pfam" id="PF00912"/>
    </source>
</evidence>
<evidence type="ECO:0000256" key="14">
    <source>
        <dbReference type="ARBA" id="ARBA00023136"/>
    </source>
</evidence>
<name>A0A4P2VKG8_FLUSA</name>
<protein>
    <recommendedName>
        <fullName evidence="17">peptidoglycan glycosyltransferase</fullName>
        <ecNumber evidence="17">2.4.99.28</ecNumber>
    </recommendedName>
</protein>
<dbReference type="GO" id="GO:0004180">
    <property type="term" value="F:carboxypeptidase activity"/>
    <property type="evidence" value="ECO:0007669"/>
    <property type="project" value="UniProtKB-KW"/>
</dbReference>
<dbReference type="InterPro" id="IPR036950">
    <property type="entry name" value="PBP_transglycosylase"/>
</dbReference>
<keyword evidence="14 21" id="KW-0472">Membrane</keyword>
<dbReference type="Gene3D" id="3.40.710.10">
    <property type="entry name" value="DD-peptidase/beta-lactamase superfamily"/>
    <property type="match status" value="2"/>
</dbReference>
<dbReference type="GO" id="GO:0008360">
    <property type="term" value="P:regulation of cell shape"/>
    <property type="evidence" value="ECO:0007669"/>
    <property type="project" value="UniProtKB-KW"/>
</dbReference>
<dbReference type="PANTHER" id="PTHR32282:SF27">
    <property type="entry name" value="PENICILLIN-BINDING PROTEIN 1A"/>
    <property type="match status" value="1"/>
</dbReference>
<dbReference type="InterPro" id="IPR023346">
    <property type="entry name" value="Lysozyme-like_dom_sf"/>
</dbReference>
<evidence type="ECO:0000256" key="8">
    <source>
        <dbReference type="ARBA" id="ARBA00022679"/>
    </source>
</evidence>
<dbReference type="GO" id="GO:0016020">
    <property type="term" value="C:membrane"/>
    <property type="evidence" value="ECO:0007669"/>
    <property type="project" value="UniProtKB-SubCell"/>
</dbReference>
<keyword evidence="6" id="KW-0645">Protease</keyword>
<comment type="subcellular location">
    <subcellularLocation>
        <location evidence="1">Membrane</location>
    </subcellularLocation>
</comment>
<evidence type="ECO:0000313" key="25">
    <source>
        <dbReference type="Proteomes" id="UP000291236"/>
    </source>
</evidence>
<dbReference type="GO" id="GO:0006508">
    <property type="term" value="P:proteolysis"/>
    <property type="evidence" value="ECO:0007669"/>
    <property type="project" value="UniProtKB-KW"/>
</dbReference>
<dbReference type="SUPFAM" id="SSF56601">
    <property type="entry name" value="beta-lactamase/transpeptidase-like"/>
    <property type="match status" value="1"/>
</dbReference>
<evidence type="ECO:0000256" key="18">
    <source>
        <dbReference type="ARBA" id="ARBA00049902"/>
    </source>
</evidence>
<accession>A0A4P2VKG8</accession>
<keyword evidence="13 21" id="KW-1133">Transmembrane helix</keyword>
<dbReference type="EC" id="2.4.99.28" evidence="17"/>
<keyword evidence="11" id="KW-0133">Cell shape</keyword>
<dbReference type="SUPFAM" id="SSF53955">
    <property type="entry name" value="Lysozyme-like"/>
    <property type="match status" value="1"/>
</dbReference>
<dbReference type="InterPro" id="IPR050396">
    <property type="entry name" value="Glycosyltr_51/Transpeptidase"/>
</dbReference>
<evidence type="ECO:0000256" key="17">
    <source>
        <dbReference type="ARBA" id="ARBA00044770"/>
    </source>
</evidence>
<proteinExistence type="inferred from homology"/>
<evidence type="ECO:0000256" key="19">
    <source>
        <dbReference type="ARBA" id="ARBA00060592"/>
    </source>
</evidence>
<reference evidence="24 25" key="1">
    <citation type="submission" date="2018-12" db="EMBL/GenBank/DDBJ databases">
        <title>Rubrispira sanarue gen. nov., sp., nov., a member of the order Silvanigrellales, isolated from a brackish lake in Hamamatsu Japan.</title>
        <authorList>
            <person name="Maejima Y."/>
            <person name="Iino T."/>
            <person name="Muraguchi Y."/>
            <person name="Fukuda K."/>
            <person name="Nojiri H."/>
            <person name="Ohkuma M."/>
            <person name="Moriuchi R."/>
            <person name="Dohra H."/>
            <person name="Kimbara K."/>
            <person name="Shintani M."/>
        </authorList>
    </citation>
    <scope>NUCLEOTIDE SEQUENCE [LARGE SCALE GENOMIC DNA]</scope>
    <source>
        <strain evidence="24 25">RF1110005</strain>
    </source>
</reference>
<feature type="compositionally biased region" description="Basic and acidic residues" evidence="20">
    <location>
        <begin position="842"/>
        <end position="851"/>
    </location>
</feature>
<dbReference type="EMBL" id="AP019368">
    <property type="protein sequence ID" value="BBH53793.1"/>
    <property type="molecule type" value="Genomic_DNA"/>
</dbReference>
<comment type="similarity">
    <text evidence="4">In the N-terminal section; belongs to the glycosyltransferase 51 family.</text>
</comment>
<evidence type="ECO:0000256" key="15">
    <source>
        <dbReference type="ARBA" id="ARBA00023268"/>
    </source>
</evidence>
<comment type="catalytic activity">
    <reaction evidence="18">
        <text>[GlcNAc-(1-&gt;4)-Mur2Ac(oyl-L-Ala-gamma-D-Glu-L-Lys-D-Ala-D-Ala)](n)-di-trans,octa-cis-undecaprenyl diphosphate + beta-D-GlcNAc-(1-&gt;4)-Mur2Ac(oyl-L-Ala-gamma-D-Glu-L-Lys-D-Ala-D-Ala)-di-trans,octa-cis-undecaprenyl diphosphate = [GlcNAc-(1-&gt;4)-Mur2Ac(oyl-L-Ala-gamma-D-Glu-L-Lys-D-Ala-D-Ala)](n+1)-di-trans,octa-cis-undecaprenyl diphosphate + di-trans,octa-cis-undecaprenyl diphosphate + H(+)</text>
        <dbReference type="Rhea" id="RHEA:23708"/>
        <dbReference type="Rhea" id="RHEA-COMP:9602"/>
        <dbReference type="Rhea" id="RHEA-COMP:9603"/>
        <dbReference type="ChEBI" id="CHEBI:15378"/>
        <dbReference type="ChEBI" id="CHEBI:58405"/>
        <dbReference type="ChEBI" id="CHEBI:60033"/>
        <dbReference type="ChEBI" id="CHEBI:78435"/>
        <dbReference type="EC" id="2.4.99.28"/>
    </reaction>
</comment>
<keyword evidence="7" id="KW-0328">Glycosyltransferase</keyword>
<keyword evidence="5" id="KW-0121">Carboxypeptidase</keyword>
<comment type="pathway">
    <text evidence="19">Glycan biosynthesis.</text>
</comment>
<dbReference type="GO" id="GO:0008658">
    <property type="term" value="F:penicillin binding"/>
    <property type="evidence" value="ECO:0007669"/>
    <property type="project" value="InterPro"/>
</dbReference>
<evidence type="ECO:0000256" key="12">
    <source>
        <dbReference type="ARBA" id="ARBA00022984"/>
    </source>
</evidence>
<evidence type="ECO:0000313" key="24">
    <source>
        <dbReference type="EMBL" id="BBH53793.1"/>
    </source>
</evidence>